<organism evidence="2 3">
    <name type="scientific">Chryseobacterium taihuense</name>
    <dbReference type="NCBI Taxonomy" id="1141221"/>
    <lineage>
        <taxon>Bacteria</taxon>
        <taxon>Pseudomonadati</taxon>
        <taxon>Bacteroidota</taxon>
        <taxon>Flavobacteriia</taxon>
        <taxon>Flavobacteriales</taxon>
        <taxon>Weeksellaceae</taxon>
        <taxon>Chryseobacterium group</taxon>
        <taxon>Chryseobacterium</taxon>
    </lineage>
</organism>
<reference evidence="2 3" key="1">
    <citation type="submission" date="2019-02" db="EMBL/GenBank/DDBJ databases">
        <authorList>
            <consortium name="Pathogen Informatics"/>
        </authorList>
    </citation>
    <scope>NUCLEOTIDE SEQUENCE [LARGE SCALE GENOMIC DNA]</scope>
    <source>
        <strain evidence="2 3">3012STDY6944375</strain>
    </source>
</reference>
<dbReference type="Proteomes" id="UP000290013">
    <property type="component" value="Chromosome"/>
</dbReference>
<evidence type="ECO:0000259" key="1">
    <source>
        <dbReference type="SMART" id="SM00860"/>
    </source>
</evidence>
<name>A0A4U8WEF2_9FLAO</name>
<dbReference type="RefSeq" id="WP_130914395.1">
    <property type="nucleotide sequence ID" value="NZ_LR215974.1"/>
</dbReference>
<proteinExistence type="predicted"/>
<dbReference type="AlphaFoldDB" id="A0A4U8WEF2"/>
<feature type="domain" description="Knr4/Smi1-like" evidence="1">
    <location>
        <begin position="20"/>
        <end position="156"/>
    </location>
</feature>
<evidence type="ECO:0000313" key="2">
    <source>
        <dbReference type="EMBL" id="VFB03996.1"/>
    </source>
</evidence>
<dbReference type="EMBL" id="LR215974">
    <property type="protein sequence ID" value="VFB03996.1"/>
    <property type="molecule type" value="Genomic_DNA"/>
</dbReference>
<dbReference type="Pfam" id="PF09346">
    <property type="entry name" value="SMI1_KNR4"/>
    <property type="match status" value="1"/>
</dbReference>
<dbReference type="Gene3D" id="3.40.1580.10">
    <property type="entry name" value="SMI1/KNR4-like"/>
    <property type="match status" value="1"/>
</dbReference>
<protein>
    <submittedName>
        <fullName evidence="2">SMI1 / KNR4 family</fullName>
    </submittedName>
</protein>
<accession>A0A4U8WEF2</accession>
<dbReference type="InterPro" id="IPR018958">
    <property type="entry name" value="Knr4/Smi1-like_dom"/>
</dbReference>
<dbReference type="KEGG" id="ctai:NCTC12078_02019"/>
<evidence type="ECO:0000313" key="3">
    <source>
        <dbReference type="Proteomes" id="UP000290013"/>
    </source>
</evidence>
<dbReference type="SUPFAM" id="SSF160631">
    <property type="entry name" value="SMI1/KNR4-like"/>
    <property type="match status" value="1"/>
</dbReference>
<sequence>MKYLNKIEEILKKWGTKYKGCTSNQINSIEQEIGTKLPLCYKEFLENFGYDMDRKDDYSRGGFVGESIFYDNIYGNHTNKDGLLEQLQEDGKTSLISQVNDNVFVFFSSQGYIFAFFKLDEGENPPVYGYVEGQEKNSFPKLTNSLLEFFELYLEDGKSPFNNLKL</sequence>
<dbReference type="InterPro" id="IPR037883">
    <property type="entry name" value="Knr4/Smi1-like_sf"/>
</dbReference>
<gene>
    <name evidence="2" type="ORF">NCTC12078_02019</name>
</gene>
<dbReference type="SMART" id="SM00860">
    <property type="entry name" value="SMI1_KNR4"/>
    <property type="match status" value="1"/>
</dbReference>